<evidence type="ECO:0000256" key="2">
    <source>
        <dbReference type="ARBA" id="ARBA00022692"/>
    </source>
</evidence>
<evidence type="ECO:0000256" key="4">
    <source>
        <dbReference type="ARBA" id="ARBA00023136"/>
    </source>
</evidence>
<dbReference type="PANTHER" id="PTHR33507:SF3">
    <property type="entry name" value="INNER MEMBRANE PROTEIN YBBJ"/>
    <property type="match status" value="1"/>
</dbReference>
<reference evidence="7" key="1">
    <citation type="submission" date="2021-10" db="EMBL/GenBank/DDBJ databases">
        <title>Anaerobic single-cell dispensing facilitates the cultivation of human gut bacteria.</title>
        <authorList>
            <person name="Afrizal A."/>
        </authorList>
    </citation>
    <scope>NUCLEOTIDE SEQUENCE</scope>
    <source>
        <strain evidence="7">CLA-AA-H274</strain>
    </source>
</reference>
<evidence type="ECO:0000256" key="1">
    <source>
        <dbReference type="ARBA" id="ARBA00004141"/>
    </source>
</evidence>
<dbReference type="AlphaFoldDB" id="A0AAE3DKF7"/>
<feature type="domain" description="NfeD-like C-terminal" evidence="6">
    <location>
        <begin position="79"/>
        <end position="138"/>
    </location>
</feature>
<evidence type="ECO:0000256" key="5">
    <source>
        <dbReference type="SAM" id="Phobius"/>
    </source>
</evidence>
<comment type="caution">
    <text evidence="7">The sequence shown here is derived from an EMBL/GenBank/DDBJ whole genome shotgun (WGS) entry which is preliminary data.</text>
</comment>
<sequence>MTPIYWLIVFVVLIAIEIATLALTTIWFAGGAFIGFLLCLLGFSTGIQLVGFVLISFLLLFLTRPFAKHCITHTEKTNVDSLVGSEARVTAEIDNRKETGTAMVNGQEWTARAESDEEIYPVGTIVEIRKIQGVKLIVSARKEG</sequence>
<dbReference type="Pfam" id="PF01957">
    <property type="entry name" value="NfeD"/>
    <property type="match status" value="1"/>
</dbReference>
<evidence type="ECO:0000313" key="8">
    <source>
        <dbReference type="Proteomes" id="UP001198962"/>
    </source>
</evidence>
<proteinExistence type="predicted"/>
<dbReference type="InterPro" id="IPR012340">
    <property type="entry name" value="NA-bd_OB-fold"/>
</dbReference>
<evidence type="ECO:0000259" key="6">
    <source>
        <dbReference type="Pfam" id="PF01957"/>
    </source>
</evidence>
<keyword evidence="4 5" id="KW-0472">Membrane</keyword>
<dbReference type="Proteomes" id="UP001198962">
    <property type="component" value="Unassembled WGS sequence"/>
</dbReference>
<dbReference type="SUPFAM" id="SSF141322">
    <property type="entry name" value="NfeD domain-like"/>
    <property type="match status" value="1"/>
</dbReference>
<keyword evidence="3 5" id="KW-1133">Transmembrane helix</keyword>
<evidence type="ECO:0000313" key="7">
    <source>
        <dbReference type="EMBL" id="MCC2163936.1"/>
    </source>
</evidence>
<dbReference type="RefSeq" id="WP_177976932.1">
    <property type="nucleotide sequence ID" value="NZ_JAJEPU010000006.1"/>
</dbReference>
<keyword evidence="8" id="KW-1185">Reference proteome</keyword>
<gene>
    <name evidence="7" type="ORF">LKD32_03400</name>
</gene>
<name>A0AAE3DKF7_9FIRM</name>
<keyword evidence="2 5" id="KW-0812">Transmembrane</keyword>
<dbReference type="GO" id="GO:0005886">
    <property type="term" value="C:plasma membrane"/>
    <property type="evidence" value="ECO:0007669"/>
    <property type="project" value="TreeGrafter"/>
</dbReference>
<accession>A0AAE3DKF7</accession>
<dbReference type="InterPro" id="IPR052165">
    <property type="entry name" value="Membrane_assoc_protease"/>
</dbReference>
<dbReference type="EMBL" id="JAJEPU010000006">
    <property type="protein sequence ID" value="MCC2163936.1"/>
    <property type="molecule type" value="Genomic_DNA"/>
</dbReference>
<feature type="transmembrane region" description="Helical" evidence="5">
    <location>
        <begin position="34"/>
        <end position="62"/>
    </location>
</feature>
<organism evidence="7 8">
    <name type="scientific">Brotaphodocola catenula</name>
    <dbReference type="NCBI Taxonomy" id="2885361"/>
    <lineage>
        <taxon>Bacteria</taxon>
        <taxon>Bacillati</taxon>
        <taxon>Bacillota</taxon>
        <taxon>Clostridia</taxon>
        <taxon>Lachnospirales</taxon>
        <taxon>Lachnospiraceae</taxon>
        <taxon>Brotaphodocola</taxon>
    </lineage>
</organism>
<dbReference type="PANTHER" id="PTHR33507">
    <property type="entry name" value="INNER MEMBRANE PROTEIN YBBJ"/>
    <property type="match status" value="1"/>
</dbReference>
<dbReference type="Gene3D" id="2.40.50.140">
    <property type="entry name" value="Nucleic acid-binding proteins"/>
    <property type="match status" value="1"/>
</dbReference>
<dbReference type="InterPro" id="IPR002810">
    <property type="entry name" value="NfeD-like_C"/>
</dbReference>
<protein>
    <submittedName>
        <fullName evidence="7">NfeD family protein</fullName>
    </submittedName>
</protein>
<feature type="transmembrane region" description="Helical" evidence="5">
    <location>
        <begin position="7"/>
        <end position="28"/>
    </location>
</feature>
<evidence type="ECO:0000256" key="3">
    <source>
        <dbReference type="ARBA" id="ARBA00022989"/>
    </source>
</evidence>
<comment type="subcellular location">
    <subcellularLocation>
        <location evidence="1">Membrane</location>
        <topology evidence="1">Multi-pass membrane protein</topology>
    </subcellularLocation>
</comment>